<dbReference type="InterPro" id="IPR025558">
    <property type="entry name" value="DUF4283"/>
</dbReference>
<evidence type="ECO:0000259" key="1">
    <source>
        <dbReference type="Pfam" id="PF14111"/>
    </source>
</evidence>
<dbReference type="EMBL" id="JACGWJ010000008">
    <property type="protein sequence ID" value="KAL0403556.1"/>
    <property type="molecule type" value="Genomic_DNA"/>
</dbReference>
<gene>
    <name evidence="2" type="ORF">Sradi_1996400</name>
</gene>
<feature type="domain" description="DUF4283" evidence="1">
    <location>
        <begin position="38"/>
        <end position="117"/>
    </location>
</feature>
<comment type="caution">
    <text evidence="2">The sequence shown here is derived from an EMBL/GenBank/DDBJ whole genome shotgun (WGS) entry which is preliminary data.</text>
</comment>
<reference evidence="2" key="1">
    <citation type="submission" date="2020-06" db="EMBL/GenBank/DDBJ databases">
        <authorList>
            <person name="Li T."/>
            <person name="Hu X."/>
            <person name="Zhang T."/>
            <person name="Song X."/>
            <person name="Zhang H."/>
            <person name="Dai N."/>
            <person name="Sheng W."/>
            <person name="Hou X."/>
            <person name="Wei L."/>
        </authorList>
    </citation>
    <scope>NUCLEOTIDE SEQUENCE</scope>
    <source>
        <strain evidence="2">G02</strain>
        <tissue evidence="2">Leaf</tissue>
    </source>
</reference>
<dbReference type="AlphaFoldDB" id="A0AAW2TIR6"/>
<protein>
    <recommendedName>
        <fullName evidence="1">DUF4283 domain-containing protein</fullName>
    </recommendedName>
</protein>
<name>A0AAW2TIR6_SESRA</name>
<proteinExistence type="predicted"/>
<accession>A0AAW2TIR6</accession>
<evidence type="ECO:0000313" key="2">
    <source>
        <dbReference type="EMBL" id="KAL0403556.1"/>
    </source>
</evidence>
<reference evidence="2" key="2">
    <citation type="journal article" date="2024" name="Plant">
        <title>Genomic evolution and insights into agronomic trait innovations of Sesamum species.</title>
        <authorList>
            <person name="Miao H."/>
            <person name="Wang L."/>
            <person name="Qu L."/>
            <person name="Liu H."/>
            <person name="Sun Y."/>
            <person name="Le M."/>
            <person name="Wang Q."/>
            <person name="Wei S."/>
            <person name="Zheng Y."/>
            <person name="Lin W."/>
            <person name="Duan Y."/>
            <person name="Cao H."/>
            <person name="Xiong S."/>
            <person name="Wang X."/>
            <person name="Wei L."/>
            <person name="Li C."/>
            <person name="Ma Q."/>
            <person name="Ju M."/>
            <person name="Zhao R."/>
            <person name="Li G."/>
            <person name="Mu C."/>
            <person name="Tian Q."/>
            <person name="Mei H."/>
            <person name="Zhang T."/>
            <person name="Gao T."/>
            <person name="Zhang H."/>
        </authorList>
    </citation>
    <scope>NUCLEOTIDE SEQUENCE</scope>
    <source>
        <strain evidence="2">G02</strain>
    </source>
</reference>
<dbReference type="Pfam" id="PF14111">
    <property type="entry name" value="DUF4283"/>
    <property type="match status" value="1"/>
</dbReference>
<organism evidence="2">
    <name type="scientific">Sesamum radiatum</name>
    <name type="common">Black benniseed</name>
    <dbReference type="NCBI Taxonomy" id="300843"/>
    <lineage>
        <taxon>Eukaryota</taxon>
        <taxon>Viridiplantae</taxon>
        <taxon>Streptophyta</taxon>
        <taxon>Embryophyta</taxon>
        <taxon>Tracheophyta</taxon>
        <taxon>Spermatophyta</taxon>
        <taxon>Magnoliopsida</taxon>
        <taxon>eudicotyledons</taxon>
        <taxon>Gunneridae</taxon>
        <taxon>Pentapetalae</taxon>
        <taxon>asterids</taxon>
        <taxon>lamiids</taxon>
        <taxon>Lamiales</taxon>
        <taxon>Pedaliaceae</taxon>
        <taxon>Sesamum</taxon>
    </lineage>
</organism>
<sequence length="136" mass="15672">MDSDLNRLGNTLNLAEEIDEEAVVPLGVWHTDVDPQGFFLVGRLLTSKPFNVEALRTTLLSSFNPVKGMDFKVLTDSRFLIRFHHVIDRDRVLERCPWAYEKNLMVLAKVENHENPNTVDLDWCSFHMLIHDLPIG</sequence>